<dbReference type="PROSITE" id="PS51352">
    <property type="entry name" value="THIOREDOXIN_2"/>
    <property type="match status" value="1"/>
</dbReference>
<dbReference type="InterPro" id="IPR000866">
    <property type="entry name" value="AhpC/TSA"/>
</dbReference>
<dbReference type="GO" id="GO:0033554">
    <property type="term" value="P:cellular response to stress"/>
    <property type="evidence" value="ECO:0007669"/>
    <property type="project" value="TreeGrafter"/>
</dbReference>
<keyword evidence="7" id="KW-0575">Peroxidase</keyword>
<evidence type="ECO:0000256" key="5">
    <source>
        <dbReference type="PIRSR" id="PIRSR000239-1"/>
    </source>
</evidence>
<dbReference type="PANTHER" id="PTHR10681:SF128">
    <property type="entry name" value="THIOREDOXIN-DEPENDENT PEROXIDE REDUCTASE, MITOCHONDRIAL"/>
    <property type="match status" value="1"/>
</dbReference>
<dbReference type="RefSeq" id="WP_173213821.1">
    <property type="nucleotide sequence ID" value="NZ_CP053921.1"/>
</dbReference>
<organism evidence="7 8">
    <name type="scientific">Erythrobacter mangrovi</name>
    <dbReference type="NCBI Taxonomy" id="2739433"/>
    <lineage>
        <taxon>Bacteria</taxon>
        <taxon>Pseudomonadati</taxon>
        <taxon>Pseudomonadota</taxon>
        <taxon>Alphaproteobacteria</taxon>
        <taxon>Sphingomonadales</taxon>
        <taxon>Erythrobacteraceae</taxon>
        <taxon>Erythrobacter/Porphyrobacter group</taxon>
        <taxon>Erythrobacter</taxon>
    </lineage>
</organism>
<feature type="active site" description="Cysteine sulfenic acid (-SOH) intermediate; for peroxidase activity" evidence="5">
    <location>
        <position position="50"/>
    </location>
</feature>
<dbReference type="InterPro" id="IPR013766">
    <property type="entry name" value="Thioredoxin_domain"/>
</dbReference>
<dbReference type="GO" id="GO:0008379">
    <property type="term" value="F:thioredoxin peroxidase activity"/>
    <property type="evidence" value="ECO:0007669"/>
    <property type="project" value="TreeGrafter"/>
</dbReference>
<evidence type="ECO:0000256" key="2">
    <source>
        <dbReference type="ARBA" id="ARBA00023002"/>
    </source>
</evidence>
<protein>
    <recommendedName>
        <fullName evidence="3">Thioredoxin peroxidase</fullName>
    </recommendedName>
</protein>
<dbReference type="EMBL" id="CP053921">
    <property type="protein sequence ID" value="QKG71145.1"/>
    <property type="molecule type" value="Genomic_DNA"/>
</dbReference>
<dbReference type="Pfam" id="PF10417">
    <property type="entry name" value="1-cysPrx_C"/>
    <property type="match status" value="1"/>
</dbReference>
<evidence type="ECO:0000259" key="6">
    <source>
        <dbReference type="PROSITE" id="PS51352"/>
    </source>
</evidence>
<evidence type="ECO:0000256" key="3">
    <source>
        <dbReference type="ARBA" id="ARBA00032824"/>
    </source>
</evidence>
<dbReference type="PANTHER" id="PTHR10681">
    <property type="entry name" value="THIOREDOXIN PEROXIDASE"/>
    <property type="match status" value="1"/>
</dbReference>
<dbReference type="Proteomes" id="UP000504693">
    <property type="component" value="Chromosome"/>
</dbReference>
<feature type="domain" description="Thioredoxin" evidence="6">
    <location>
        <begin position="9"/>
        <end position="164"/>
    </location>
</feature>
<comment type="similarity">
    <text evidence="1">Belongs to the peroxiredoxin family. AhpC/Prx1 subfamily.</text>
</comment>
<dbReference type="Gene3D" id="3.40.30.10">
    <property type="entry name" value="Glutaredoxin"/>
    <property type="match status" value="1"/>
</dbReference>
<dbReference type="InterPro" id="IPR036249">
    <property type="entry name" value="Thioredoxin-like_sf"/>
</dbReference>
<gene>
    <name evidence="7" type="ORF">HQR01_06995</name>
</gene>
<dbReference type="GO" id="GO:0005829">
    <property type="term" value="C:cytosol"/>
    <property type="evidence" value="ECO:0007669"/>
    <property type="project" value="TreeGrafter"/>
</dbReference>
<dbReference type="GO" id="GO:0045454">
    <property type="term" value="P:cell redox homeostasis"/>
    <property type="evidence" value="ECO:0007669"/>
    <property type="project" value="TreeGrafter"/>
</dbReference>
<evidence type="ECO:0000313" key="8">
    <source>
        <dbReference type="Proteomes" id="UP000504693"/>
    </source>
</evidence>
<dbReference type="NCBIfam" id="NF009668">
    <property type="entry name" value="PRK13189.1"/>
    <property type="match status" value="1"/>
</dbReference>
<comment type="function">
    <text evidence="4">Thiol-specific peroxidase that catalyzes the reduction of hydrogen peroxide and organic hydroperoxides to water and alcohols, respectively. Plays a role in cell protection against oxidative stress by detoxifying peroxides.</text>
</comment>
<sequence length="206" mass="22283">MDGIGGGVLRIGTAAPNFSARSTSGQVVLSDFRGSWVLLASHPGDFTPVCTSEFVSLAQRQDDFERMGCHILALSVDSLFAHLAWIRLIKEATGTEVRFPLIEDPTLEIARAYGMVDAEASDASTVRASFLIDPAGVIRLITFYPANVGRSVDETLRALAALQAADRDDRLCPADWHPGEPTMPQPTMDNIGVLGSGLTDWFYARD</sequence>
<name>A0A7D4C3Y0_9SPHN</name>
<evidence type="ECO:0000256" key="1">
    <source>
        <dbReference type="ARBA" id="ARBA00009796"/>
    </source>
</evidence>
<keyword evidence="2 7" id="KW-0560">Oxidoreductase</keyword>
<reference evidence="7 8" key="1">
    <citation type="submission" date="2020-05" db="EMBL/GenBank/DDBJ databases">
        <title>Erythrobacter mangrovi sp. nov., isolated from rhizosphere soil of mangrove plant (Kandelia candel).</title>
        <authorList>
            <person name="Ye Y.H."/>
        </authorList>
    </citation>
    <scope>NUCLEOTIDE SEQUENCE [LARGE SCALE GENOMIC DNA]</scope>
    <source>
        <strain evidence="7 8">EB310</strain>
    </source>
</reference>
<keyword evidence="8" id="KW-1185">Reference proteome</keyword>
<dbReference type="InterPro" id="IPR050217">
    <property type="entry name" value="Peroxiredoxin"/>
</dbReference>
<dbReference type="KEGG" id="emv:HQR01_06995"/>
<dbReference type="PIRSF" id="PIRSF000239">
    <property type="entry name" value="AHPC"/>
    <property type="match status" value="1"/>
</dbReference>
<dbReference type="InterPro" id="IPR019479">
    <property type="entry name" value="Peroxiredoxin_C"/>
</dbReference>
<proteinExistence type="inferred from homology"/>
<dbReference type="AlphaFoldDB" id="A0A7D4C3Y0"/>
<dbReference type="InterPro" id="IPR024706">
    <property type="entry name" value="Peroxiredoxin_AhpC-typ"/>
</dbReference>
<dbReference type="Pfam" id="PF00578">
    <property type="entry name" value="AhpC-TSA"/>
    <property type="match status" value="1"/>
</dbReference>
<dbReference type="GO" id="GO:0042744">
    <property type="term" value="P:hydrogen peroxide catabolic process"/>
    <property type="evidence" value="ECO:0007669"/>
    <property type="project" value="TreeGrafter"/>
</dbReference>
<evidence type="ECO:0000313" key="7">
    <source>
        <dbReference type="EMBL" id="QKG71145.1"/>
    </source>
</evidence>
<accession>A0A7D4C3Y0</accession>
<evidence type="ECO:0000256" key="4">
    <source>
        <dbReference type="ARBA" id="ARBA00037420"/>
    </source>
</evidence>
<dbReference type="GO" id="GO:0006979">
    <property type="term" value="P:response to oxidative stress"/>
    <property type="evidence" value="ECO:0007669"/>
    <property type="project" value="TreeGrafter"/>
</dbReference>
<dbReference type="SUPFAM" id="SSF52833">
    <property type="entry name" value="Thioredoxin-like"/>
    <property type="match status" value="1"/>
</dbReference>